<evidence type="ECO:0000313" key="7">
    <source>
        <dbReference type="Proteomes" id="UP000824130"/>
    </source>
</evidence>
<gene>
    <name evidence="6" type="ORF">IAD25_00490</name>
</gene>
<dbReference type="SUPFAM" id="SSF54862">
    <property type="entry name" value="4Fe-4S ferredoxins"/>
    <property type="match status" value="1"/>
</dbReference>
<dbReference type="AlphaFoldDB" id="A0A9D1N4V6"/>
<organism evidence="6 7">
    <name type="scientific">Candidatus Allocopromorpha excrementipullorum</name>
    <dbReference type="NCBI Taxonomy" id="2840743"/>
    <lineage>
        <taxon>Bacteria</taxon>
        <taxon>Bacillati</taxon>
        <taxon>Bacillota</taxon>
        <taxon>Clostridia</taxon>
        <taxon>Eubacteriales</taxon>
        <taxon>Eubacteriaceae</taxon>
        <taxon>Eubacteriaceae incertae sedis</taxon>
        <taxon>Candidatus Allocopromorpha</taxon>
    </lineage>
</organism>
<keyword evidence="1" id="KW-0479">Metal-binding</keyword>
<dbReference type="PROSITE" id="PS00198">
    <property type="entry name" value="4FE4S_FER_1"/>
    <property type="match status" value="2"/>
</dbReference>
<protein>
    <submittedName>
        <fullName evidence="6">EFR1 family ferrodoxin</fullName>
    </submittedName>
</protein>
<dbReference type="EMBL" id="DVOB01000010">
    <property type="protein sequence ID" value="HIU95174.1"/>
    <property type="molecule type" value="Genomic_DNA"/>
</dbReference>
<dbReference type="InterPro" id="IPR017896">
    <property type="entry name" value="4Fe4S_Fe-S-bd"/>
</dbReference>
<dbReference type="GO" id="GO:0016651">
    <property type="term" value="F:oxidoreductase activity, acting on NAD(P)H"/>
    <property type="evidence" value="ECO:0007669"/>
    <property type="project" value="UniProtKB-ARBA"/>
</dbReference>
<evidence type="ECO:0000259" key="4">
    <source>
        <dbReference type="PROSITE" id="PS50902"/>
    </source>
</evidence>
<dbReference type="PANTHER" id="PTHR43122">
    <property type="entry name" value="FERREDOXIN SUBUNIT OF PYRUVATE:FLAVODOXIN OXIDOREDUCTASE-RELATED"/>
    <property type="match status" value="1"/>
</dbReference>
<dbReference type="GO" id="GO:0046872">
    <property type="term" value="F:metal ion binding"/>
    <property type="evidence" value="ECO:0007669"/>
    <property type="project" value="UniProtKB-KW"/>
</dbReference>
<dbReference type="InterPro" id="IPR008254">
    <property type="entry name" value="Flavodoxin/NO_synth"/>
</dbReference>
<sequence>MKISKVNAVYISPTGNVKKVTSAIAERAAKVLDVPLGSDDFTLPETRGSVRNYEPDELVIFGTPVYAGRVPNKFLPFVQELFKADGALAVPVVCFGNRNFDNALIELRNQLELNGFHTIAGAGVVTEHVFSDQLAPGRPDGGDMEQLKKFAEEIAAKTSSIDADNIPAPITVRGDDPVGPYYTPLGIDGKPAVFLKAKPKTKEDICTGCGTCVKTCPMGSISAEDPSQVTGICIKCHACIKKCPTGAKYFDDPAFLSHVEMLRSNYSRRSESELFL</sequence>
<dbReference type="Gene3D" id="3.40.50.360">
    <property type="match status" value="1"/>
</dbReference>
<dbReference type="PROSITE" id="PS50902">
    <property type="entry name" value="FLAVODOXIN_LIKE"/>
    <property type="match status" value="1"/>
</dbReference>
<reference evidence="6" key="2">
    <citation type="journal article" date="2021" name="PeerJ">
        <title>Extensive microbial diversity within the chicken gut microbiome revealed by metagenomics and culture.</title>
        <authorList>
            <person name="Gilroy R."/>
            <person name="Ravi A."/>
            <person name="Getino M."/>
            <person name="Pursley I."/>
            <person name="Horton D.L."/>
            <person name="Alikhan N.F."/>
            <person name="Baker D."/>
            <person name="Gharbi K."/>
            <person name="Hall N."/>
            <person name="Watson M."/>
            <person name="Adriaenssens E.M."/>
            <person name="Foster-Nyarko E."/>
            <person name="Jarju S."/>
            <person name="Secka A."/>
            <person name="Antonio M."/>
            <person name="Oren A."/>
            <person name="Chaudhuri R.R."/>
            <person name="La Ragione R."/>
            <person name="Hildebrand F."/>
            <person name="Pallen M.J."/>
        </authorList>
    </citation>
    <scope>NUCLEOTIDE SEQUENCE</scope>
    <source>
        <strain evidence="6">ChiSjej4B22-8349</strain>
    </source>
</reference>
<comment type="caution">
    <text evidence="6">The sequence shown here is derived from an EMBL/GenBank/DDBJ whole genome shotgun (WGS) entry which is preliminary data.</text>
</comment>
<proteinExistence type="predicted"/>
<dbReference type="Proteomes" id="UP000824130">
    <property type="component" value="Unassembled WGS sequence"/>
</dbReference>
<keyword evidence="2" id="KW-0408">Iron</keyword>
<dbReference type="NCBIfam" id="NF038196">
    <property type="entry name" value="ferrodoxin_EFR1"/>
    <property type="match status" value="1"/>
</dbReference>
<dbReference type="InterPro" id="IPR029039">
    <property type="entry name" value="Flavoprotein-like_sf"/>
</dbReference>
<dbReference type="GO" id="GO:0010181">
    <property type="term" value="F:FMN binding"/>
    <property type="evidence" value="ECO:0007669"/>
    <property type="project" value="InterPro"/>
</dbReference>
<evidence type="ECO:0000256" key="2">
    <source>
        <dbReference type="ARBA" id="ARBA00023004"/>
    </source>
</evidence>
<dbReference type="Gene3D" id="3.30.70.20">
    <property type="match status" value="1"/>
</dbReference>
<evidence type="ECO:0000313" key="6">
    <source>
        <dbReference type="EMBL" id="HIU95174.1"/>
    </source>
</evidence>
<accession>A0A9D1N4V6</accession>
<keyword evidence="3" id="KW-0411">Iron-sulfur</keyword>
<dbReference type="SUPFAM" id="SSF52218">
    <property type="entry name" value="Flavoproteins"/>
    <property type="match status" value="1"/>
</dbReference>
<dbReference type="GO" id="GO:0051536">
    <property type="term" value="F:iron-sulfur cluster binding"/>
    <property type="evidence" value="ECO:0007669"/>
    <property type="project" value="UniProtKB-KW"/>
</dbReference>
<evidence type="ECO:0000256" key="1">
    <source>
        <dbReference type="ARBA" id="ARBA00022723"/>
    </source>
</evidence>
<dbReference type="PANTHER" id="PTHR43122:SF1">
    <property type="entry name" value="IRON-SULFUR-BINDING PROTEIN"/>
    <property type="match status" value="1"/>
</dbReference>
<evidence type="ECO:0000256" key="3">
    <source>
        <dbReference type="ARBA" id="ARBA00023014"/>
    </source>
</evidence>
<reference evidence="6" key="1">
    <citation type="submission" date="2020-10" db="EMBL/GenBank/DDBJ databases">
        <authorList>
            <person name="Gilroy R."/>
        </authorList>
    </citation>
    <scope>NUCLEOTIDE SEQUENCE</scope>
    <source>
        <strain evidence="6">ChiSjej4B22-8349</strain>
    </source>
</reference>
<dbReference type="PROSITE" id="PS51379">
    <property type="entry name" value="4FE4S_FER_2"/>
    <property type="match status" value="2"/>
</dbReference>
<feature type="domain" description="4Fe-4S ferredoxin-type" evidence="5">
    <location>
        <begin position="197"/>
        <end position="226"/>
    </location>
</feature>
<feature type="domain" description="Flavodoxin-like" evidence="4">
    <location>
        <begin position="6"/>
        <end position="155"/>
    </location>
</feature>
<evidence type="ECO:0000259" key="5">
    <source>
        <dbReference type="PROSITE" id="PS51379"/>
    </source>
</evidence>
<feature type="domain" description="4Fe-4S ferredoxin-type" evidence="5">
    <location>
        <begin position="233"/>
        <end position="253"/>
    </location>
</feature>
<dbReference type="InterPro" id="IPR017900">
    <property type="entry name" value="4Fe4S_Fe_S_CS"/>
</dbReference>
<name>A0A9D1N4V6_9FIRM</name>
<dbReference type="InterPro" id="IPR047964">
    <property type="entry name" value="EFR1-like"/>
</dbReference>
<dbReference type="Pfam" id="PF13187">
    <property type="entry name" value="Fer4_9"/>
    <property type="match status" value="1"/>
</dbReference>